<dbReference type="PROSITE" id="PS51873">
    <property type="entry name" value="TRIAD"/>
    <property type="match status" value="1"/>
</dbReference>
<feature type="region of interest" description="Disordered" evidence="10">
    <location>
        <begin position="1377"/>
        <end position="1403"/>
    </location>
</feature>
<evidence type="ECO:0000256" key="1">
    <source>
        <dbReference type="ARBA" id="ARBA00008278"/>
    </source>
</evidence>
<feature type="compositionally biased region" description="Polar residues" evidence="10">
    <location>
        <begin position="1752"/>
        <end position="1782"/>
    </location>
</feature>
<dbReference type="STRING" id="151549.A0A4C1YNW2"/>
<feature type="compositionally biased region" description="Basic and acidic residues" evidence="10">
    <location>
        <begin position="1235"/>
        <end position="1245"/>
    </location>
</feature>
<feature type="compositionally biased region" description="Basic and acidic residues" evidence="10">
    <location>
        <begin position="633"/>
        <end position="646"/>
    </location>
</feature>
<feature type="compositionally biased region" description="Acidic residues" evidence="10">
    <location>
        <begin position="1817"/>
        <end position="1830"/>
    </location>
</feature>
<dbReference type="GO" id="GO:0008270">
    <property type="term" value="F:zinc ion binding"/>
    <property type="evidence" value="ECO:0007669"/>
    <property type="project" value="UniProtKB-KW"/>
</dbReference>
<feature type="compositionally biased region" description="Pro residues" evidence="10">
    <location>
        <begin position="1844"/>
        <end position="1855"/>
    </location>
</feature>
<reference evidence="13 14" key="1">
    <citation type="journal article" date="2019" name="Commun. Biol.">
        <title>The bagworm genome reveals a unique fibroin gene that provides high tensile strength.</title>
        <authorList>
            <person name="Kono N."/>
            <person name="Nakamura H."/>
            <person name="Ohtoshi R."/>
            <person name="Tomita M."/>
            <person name="Numata K."/>
            <person name="Arakawa K."/>
        </authorList>
    </citation>
    <scope>NUCLEOTIDE SEQUENCE [LARGE SCALE GENOMIC DNA]</scope>
</reference>
<dbReference type="GO" id="GO:0097039">
    <property type="term" value="P:protein linear polyubiquitination"/>
    <property type="evidence" value="ECO:0007669"/>
    <property type="project" value="TreeGrafter"/>
</dbReference>
<feature type="compositionally biased region" description="Polar residues" evidence="10">
    <location>
        <begin position="589"/>
        <end position="613"/>
    </location>
</feature>
<feature type="region of interest" description="Disordered" evidence="10">
    <location>
        <begin position="945"/>
        <end position="983"/>
    </location>
</feature>
<accession>A0A4C1YNW2</accession>
<dbReference type="Proteomes" id="UP000299102">
    <property type="component" value="Unassembled WGS sequence"/>
</dbReference>
<dbReference type="PROSITE" id="PS50089">
    <property type="entry name" value="ZF_RING_2"/>
    <property type="match status" value="1"/>
</dbReference>
<dbReference type="CDD" id="cd19815">
    <property type="entry name" value="Bbox1_HOIP"/>
    <property type="match status" value="1"/>
</dbReference>
<dbReference type="SUPFAM" id="SSF57850">
    <property type="entry name" value="RING/U-box"/>
    <property type="match status" value="2"/>
</dbReference>
<keyword evidence="9" id="KW-0175">Coiled coil</keyword>
<feature type="region of interest" description="Disordered" evidence="10">
    <location>
        <begin position="1145"/>
        <end position="1247"/>
    </location>
</feature>
<feature type="compositionally biased region" description="Low complexity" evidence="10">
    <location>
        <begin position="1282"/>
        <end position="1315"/>
    </location>
</feature>
<evidence type="ECO:0000259" key="12">
    <source>
        <dbReference type="PROSITE" id="PS51873"/>
    </source>
</evidence>
<comment type="similarity">
    <text evidence="1">Belongs to the RBR family.</text>
</comment>
<feature type="region of interest" description="Disordered" evidence="10">
    <location>
        <begin position="1747"/>
        <end position="1859"/>
    </location>
</feature>
<dbReference type="EMBL" id="BGZK01001299">
    <property type="protein sequence ID" value="GBP76693.1"/>
    <property type="molecule type" value="Genomic_DNA"/>
</dbReference>
<dbReference type="CDD" id="cd20337">
    <property type="entry name" value="BRcat_RBR_HOIP"/>
    <property type="match status" value="1"/>
</dbReference>
<feature type="compositionally biased region" description="Basic and acidic residues" evidence="10">
    <location>
        <begin position="1349"/>
        <end position="1361"/>
    </location>
</feature>
<dbReference type="GO" id="GO:0036435">
    <property type="term" value="F:K48-linked polyubiquitin modification-dependent protein binding"/>
    <property type="evidence" value="ECO:0007669"/>
    <property type="project" value="TreeGrafter"/>
</dbReference>
<dbReference type="Pfam" id="PF16678">
    <property type="entry name" value="UBA_HOIP"/>
    <property type="match status" value="1"/>
</dbReference>
<evidence type="ECO:0000256" key="6">
    <source>
        <dbReference type="ARBA" id="ARBA00022786"/>
    </source>
</evidence>
<evidence type="ECO:0000256" key="4">
    <source>
        <dbReference type="ARBA" id="ARBA00022737"/>
    </source>
</evidence>
<dbReference type="Gene3D" id="3.30.40.10">
    <property type="entry name" value="Zinc/RING finger domain, C3HC4 (zinc finger)"/>
    <property type="match status" value="1"/>
</dbReference>
<feature type="compositionally biased region" description="Basic and acidic residues" evidence="10">
    <location>
        <begin position="510"/>
        <end position="520"/>
    </location>
</feature>
<evidence type="ECO:0000256" key="9">
    <source>
        <dbReference type="SAM" id="Coils"/>
    </source>
</evidence>
<dbReference type="InterPro" id="IPR026254">
    <property type="entry name" value="RNF31-like"/>
</dbReference>
<feature type="compositionally biased region" description="Polar residues" evidence="10">
    <location>
        <begin position="1216"/>
        <end position="1234"/>
    </location>
</feature>
<dbReference type="PANTHER" id="PTHR16004:SF2">
    <property type="entry name" value="E3 UBIQUITIN-PROTEIN LIGASE LUBEL"/>
    <property type="match status" value="1"/>
</dbReference>
<dbReference type="InterPro" id="IPR001841">
    <property type="entry name" value="Znf_RING"/>
</dbReference>
<keyword evidence="2" id="KW-0808">Transferase</keyword>
<evidence type="ECO:0000256" key="8">
    <source>
        <dbReference type="PROSITE-ProRule" id="PRU00175"/>
    </source>
</evidence>
<protein>
    <submittedName>
        <fullName evidence="13">E3 ubiquitin-protein ligase RNF31</fullName>
    </submittedName>
</protein>
<dbReference type="OrthoDB" id="9978677at2759"/>
<dbReference type="InterPro" id="IPR001876">
    <property type="entry name" value="Znf_RanBP2"/>
</dbReference>
<keyword evidence="7" id="KW-0862">Zinc</keyword>
<dbReference type="GO" id="GO:0071797">
    <property type="term" value="C:LUBAC complex"/>
    <property type="evidence" value="ECO:0007669"/>
    <property type="project" value="InterPro"/>
</dbReference>
<name>A0A4C1YNW2_EUMVA</name>
<dbReference type="PANTHER" id="PTHR16004">
    <property type="entry name" value="RING FINGER PROTEIN 31-RELATED"/>
    <property type="match status" value="1"/>
</dbReference>
<feature type="compositionally biased region" description="Polar residues" evidence="10">
    <location>
        <begin position="654"/>
        <end position="679"/>
    </location>
</feature>
<dbReference type="PROSITE" id="PS01358">
    <property type="entry name" value="ZF_RANBP2_1"/>
    <property type="match status" value="1"/>
</dbReference>
<proteinExistence type="inferred from homology"/>
<evidence type="ECO:0000313" key="14">
    <source>
        <dbReference type="Proteomes" id="UP000299102"/>
    </source>
</evidence>
<organism evidence="13 14">
    <name type="scientific">Eumeta variegata</name>
    <name type="common">Bagworm moth</name>
    <name type="synonym">Eumeta japonica</name>
    <dbReference type="NCBI Taxonomy" id="151549"/>
    <lineage>
        <taxon>Eukaryota</taxon>
        <taxon>Metazoa</taxon>
        <taxon>Ecdysozoa</taxon>
        <taxon>Arthropoda</taxon>
        <taxon>Hexapoda</taxon>
        <taxon>Insecta</taxon>
        <taxon>Pterygota</taxon>
        <taxon>Neoptera</taxon>
        <taxon>Endopterygota</taxon>
        <taxon>Lepidoptera</taxon>
        <taxon>Glossata</taxon>
        <taxon>Ditrysia</taxon>
        <taxon>Tineoidea</taxon>
        <taxon>Psychidae</taxon>
        <taxon>Oiketicinae</taxon>
        <taxon>Eumeta</taxon>
    </lineage>
</organism>
<evidence type="ECO:0000256" key="2">
    <source>
        <dbReference type="ARBA" id="ARBA00022679"/>
    </source>
</evidence>
<dbReference type="InterPro" id="IPR032065">
    <property type="entry name" value="RNF31-UBA"/>
</dbReference>
<keyword evidence="6" id="KW-0833">Ubl conjugation pathway</keyword>
<feature type="domain" description="RING-type" evidence="11">
    <location>
        <begin position="1933"/>
        <end position="1982"/>
    </location>
</feature>
<evidence type="ECO:0000259" key="11">
    <source>
        <dbReference type="PROSITE" id="PS50089"/>
    </source>
</evidence>
<dbReference type="InterPro" id="IPR002867">
    <property type="entry name" value="IBR_dom"/>
</dbReference>
<evidence type="ECO:0000256" key="5">
    <source>
        <dbReference type="ARBA" id="ARBA00022771"/>
    </source>
</evidence>
<dbReference type="GO" id="GO:0061630">
    <property type="term" value="F:ubiquitin protein ligase activity"/>
    <property type="evidence" value="ECO:0007669"/>
    <property type="project" value="TreeGrafter"/>
</dbReference>
<feature type="compositionally biased region" description="Polar residues" evidence="10">
    <location>
        <begin position="1188"/>
        <end position="1207"/>
    </location>
</feature>
<keyword evidence="14" id="KW-1185">Reference proteome</keyword>
<feature type="compositionally biased region" description="Pro residues" evidence="10">
    <location>
        <begin position="136"/>
        <end position="148"/>
    </location>
</feature>
<feature type="region of interest" description="Disordered" evidence="10">
    <location>
        <begin position="1267"/>
        <end position="1361"/>
    </location>
</feature>
<comment type="caution">
    <text evidence="13">The sequence shown here is derived from an EMBL/GenBank/DDBJ whole genome shotgun (WGS) entry which is preliminary data.</text>
</comment>
<feature type="compositionally biased region" description="Basic and acidic residues" evidence="10">
    <location>
        <begin position="1831"/>
        <end position="1842"/>
    </location>
</feature>
<feature type="domain" description="RING-type" evidence="12">
    <location>
        <begin position="1929"/>
        <end position="2164"/>
    </location>
</feature>
<feature type="region of interest" description="Disordered" evidence="10">
    <location>
        <begin position="351"/>
        <end position="439"/>
    </location>
</feature>
<sequence>MLASSGRTPRGTMPRVPPGSRPGSGASMRPLPPVARAPLARPEPDYEVVEFPSEQYVNARLQPPPPPPRPPTLSSEVATSCGLCGGGGARVRCAECGRRALCASCDEMYHRHPKRRHHLRQAIAPSQPAQVRDVRPPLPPKASAPVPPPRRHKVSGDRMSASPMPTAGLEQRRATVGAVTVTPAPVSFAAARNQQTYPGPSGHGVPLTKSPVPMSSAVPYPPNAMQAAAPPQMAGAHASTLSHASVTWGRTRPSIANSHLTGQPTAMWPTDAWEPENANVVGTPSWNRPLRRGASVLELGANGSVCNGPCMHCSPFTWRYGSCANLEHPQVAGPWVNAWPPACCAGPHPPPGSTHSLHHRTHAPVTPQPYRESRTTSRTASRAASPAVSVRSRTSRRAKLRSPSPPLPSSSDADSEDNNDDVQADLKPIRDEGPPQTVPTVAQIKVPNDSWQCEHCTFVNEGGGRICAVCCRTSTAVVQQKVTENDVNSNLLENLSISDTVAPAQNLTVPEEKTNNEDLHTKHRKERVSTGCGPSPPREAHATISLPSQQEISTQDKRNSPISSNSNNKKSHSRHDVSVGSSPPRVYTRDTTGTGTSPPRQTITMRQNVSVGSSPPRKNCNELLNTSQGPSSTREKDTTSILKHDAYVGPSPPRESTQTKNNTSETSPSEHQYRGNNLVSRTSNSTKSTSTTGTSPPPQSISTQTYEVPQPRERSSSMARSRSRRRFRDESRRERSHSRVSLSSDTRESERSGRTSGGRWEWRETRDSSPTAGDWSESERRRTASRLTRRASHLDLRRSRPPLRSSFYGSEAASPEPMAPGRAISLEALAGAGPRRDAERGLELARLLGEAERAGFSAAEMHAALAQCPAAPLTWLRERWPGLCAGVRAAAARLAPGTNVSESEARNALARHRGALWSAVTECVERHRRAATEVNLGEERRLRGHVWGSPTGADDEGAPPPRNTHHRIRANESSDELEVEEPSLNKTQDNWLYSEFESDQIHPNHIPSYKSPAFETEDLNNVNIYTEDIARNLNSFLIQAGINTIDESLLLKGLLSVDKDTFNVINKVSNTNKSISRTNLETAMDLNQTENDFIDAYNALTRSSPLQNINIAPEAPITIDNNFNKRKEMNKNKIKTEVSTFVTDIVQNPSMNKMKKNHSSSSDGDSPKVSRRNSRPQSKKKIDENSDQKSSASNAFKSEDPNNQNIETKAKRSDFLLTTASNSGRIINEQSNTNDSEHEGDKTKNLTEIVGSTQKLIQQMKEEINSDMNSFDGNKSSDSESESSSGVPDCSSESNISYSDNSNNDSNDVTSNENETSTESENDSQVRPQIKGFSRNRTSSEDNEQFEEAIDHLEPTTDEYTKSNMEVLDSIVRSLQEPSVSVETVQPKHKSKNKSSQDHNNNYTPVQSFEEIYQDLNIQQNNLDMSKSQQLNIQSKYNLNIRHETKETISRSDKQKTKNNLLLAEHNIEILPFNPDTPKSVSIEFNKTPMYNAILEEHIEQLEDTLKIHSIQHIDIFPQNPTIIIRNKDKNETNKKIEEKIDQERRQLLQNAITSEDSIINNSDKSQDQFLNDSSITNSSTDVPVSVHEIIEANNNVNESNGQNEVNVHDQKNESQGQSLSLTVEESIPYVDTEDVLENYSYNEEQINEITPNNINSVVEEAIEQNSITENKVVLSIIKSNIPKPVKSLTNIKQKLEKPFTKIIASKVPIRKMSSKQYPAPMPPKSHFGNIQSGHVKHLQSRLFNKNEKSIDNSSTSGVSTTSMNNSTQIASIKPSTASSQNTKKRAPAPPQAEQLQKQQSPPNTENTKPYFRETCQTEDDWSESEEDREASDQQEFRRNSEEIPPPSSSPPLPPTVRRVSGNIIDLTTIRLPEGSPERQARMLLAEGATETWEQAQLAVDLVGRGVEAPAALLAALDCADLPAALTYLNQECELCASRLPEHEMISMLRCTHRCCRECARHYFTVQITERSIVDCACPYCKAPELEASGDDSELEYFAHLDILLKTLVTTDVHELFQRKLRDRTLARDPNFRWCVECSSGFFVHPKQKRLRCPECRSVTCASCRKPVTANKQIEIKYVDRCVTSNLILVLSKWLTQHEGVSCEQFAEWLEANDPDRSTAAVQQHLRENGLECPRCHFKYSLSRLSFFMAIGQSANNEPIFWLS</sequence>
<dbReference type="GO" id="GO:1990450">
    <property type="term" value="F:linear polyubiquitin binding"/>
    <property type="evidence" value="ECO:0007669"/>
    <property type="project" value="TreeGrafter"/>
</dbReference>
<evidence type="ECO:0000313" key="13">
    <source>
        <dbReference type="EMBL" id="GBP76693.1"/>
    </source>
</evidence>
<feature type="compositionally biased region" description="Low complexity" evidence="10">
    <location>
        <begin position="376"/>
        <end position="392"/>
    </location>
</feature>
<feature type="compositionally biased region" description="Acidic residues" evidence="10">
    <location>
        <begin position="413"/>
        <end position="423"/>
    </location>
</feature>
<feature type="coiled-coil region" evidence="9">
    <location>
        <begin position="1492"/>
        <end position="1547"/>
    </location>
</feature>
<evidence type="ECO:0000256" key="10">
    <source>
        <dbReference type="SAM" id="MobiDB-lite"/>
    </source>
</evidence>
<dbReference type="InterPro" id="IPR047540">
    <property type="entry name" value="BRcat_RBR_RNF31-like"/>
</dbReference>
<feature type="compositionally biased region" description="Basic residues" evidence="10">
    <location>
        <begin position="1169"/>
        <end position="1179"/>
    </location>
</feature>
<feature type="compositionally biased region" description="Polar residues" evidence="10">
    <location>
        <begin position="1794"/>
        <end position="1808"/>
    </location>
</feature>
<feature type="region of interest" description="Disordered" evidence="10">
    <location>
        <begin position="57"/>
        <end position="76"/>
    </location>
</feature>
<feature type="region of interest" description="Disordered" evidence="10">
    <location>
        <begin position="1"/>
        <end position="39"/>
    </location>
</feature>
<dbReference type="Gene3D" id="1.10.8.10">
    <property type="entry name" value="DNA helicase RuvA subunit, C-terminal domain"/>
    <property type="match status" value="1"/>
</dbReference>
<keyword evidence="5 8" id="KW-0863">Zinc-finger</keyword>
<evidence type="ECO:0000256" key="7">
    <source>
        <dbReference type="ARBA" id="ARBA00022833"/>
    </source>
</evidence>
<dbReference type="Pfam" id="PF01485">
    <property type="entry name" value="IBR"/>
    <property type="match status" value="1"/>
</dbReference>
<dbReference type="InterPro" id="IPR044066">
    <property type="entry name" value="TRIAD_supradom"/>
</dbReference>
<evidence type="ECO:0000256" key="3">
    <source>
        <dbReference type="ARBA" id="ARBA00022723"/>
    </source>
</evidence>
<keyword evidence="4" id="KW-0677">Repeat</keyword>
<gene>
    <name evidence="13" type="primary">RNF31</name>
    <name evidence="13" type="ORF">EVAR_55777_1</name>
</gene>
<feature type="compositionally biased region" description="Polar residues" evidence="10">
    <location>
        <begin position="622"/>
        <end position="632"/>
    </location>
</feature>
<feature type="compositionally biased region" description="Low complexity" evidence="10">
    <location>
        <begin position="680"/>
        <end position="705"/>
    </location>
</feature>
<dbReference type="InterPro" id="IPR013083">
    <property type="entry name" value="Znf_RING/FYVE/PHD"/>
</dbReference>
<feature type="compositionally biased region" description="Pro residues" evidence="10">
    <location>
        <begin position="62"/>
        <end position="71"/>
    </location>
</feature>
<feature type="region of interest" description="Disordered" evidence="10">
    <location>
        <begin position="124"/>
        <end position="171"/>
    </location>
</feature>
<keyword evidence="3" id="KW-0479">Metal-binding</keyword>
<feature type="region of interest" description="Disordered" evidence="10">
    <location>
        <begin position="503"/>
        <end position="819"/>
    </location>
</feature>
<dbReference type="SMART" id="SM00647">
    <property type="entry name" value="IBR"/>
    <property type="match status" value="1"/>
</dbReference>
<dbReference type="GO" id="GO:0070530">
    <property type="term" value="F:K63-linked polyubiquitin modification-dependent protein binding"/>
    <property type="evidence" value="ECO:0007669"/>
    <property type="project" value="TreeGrafter"/>
</dbReference>
<dbReference type="InterPro" id="IPR047543">
    <property type="entry name" value="Bbox1_RNF31-like"/>
</dbReference>